<feature type="compositionally biased region" description="Basic and acidic residues" evidence="1">
    <location>
        <begin position="58"/>
        <end position="69"/>
    </location>
</feature>
<feature type="region of interest" description="Disordered" evidence="1">
    <location>
        <begin position="50"/>
        <end position="73"/>
    </location>
</feature>
<protein>
    <recommendedName>
        <fullName evidence="3">Reverse transcriptase Ty1/copia-type domain-containing protein</fullName>
    </recommendedName>
</protein>
<dbReference type="AlphaFoldDB" id="A5BYK6"/>
<gene>
    <name evidence="2" type="ORF">VITISV_033527</name>
</gene>
<sequence>MWMATQGVELWPCIVAVPDNCASEGGTWLCRRWGQWKCMICGECSVMKGGSSDGGLSNKEKKSGGEKEGNSGYVSVESRRKDSFDAILDEHEINPRYYEKAMTMYSNQVYELVEAPKGIKPIRYKWVNKRKRRVDGKIETFKARLVVKVWTCIFHVGPIWW</sequence>
<evidence type="ECO:0000256" key="1">
    <source>
        <dbReference type="SAM" id="MobiDB-lite"/>
    </source>
</evidence>
<accession>A5BYK6</accession>
<organism evidence="2">
    <name type="scientific">Vitis vinifera</name>
    <name type="common">Grape</name>
    <dbReference type="NCBI Taxonomy" id="29760"/>
    <lineage>
        <taxon>Eukaryota</taxon>
        <taxon>Viridiplantae</taxon>
        <taxon>Streptophyta</taxon>
        <taxon>Embryophyta</taxon>
        <taxon>Tracheophyta</taxon>
        <taxon>Spermatophyta</taxon>
        <taxon>Magnoliopsida</taxon>
        <taxon>eudicotyledons</taxon>
        <taxon>Gunneridae</taxon>
        <taxon>Pentapetalae</taxon>
        <taxon>rosids</taxon>
        <taxon>Vitales</taxon>
        <taxon>Vitaceae</taxon>
        <taxon>Viteae</taxon>
        <taxon>Vitis</taxon>
    </lineage>
</organism>
<evidence type="ECO:0008006" key="3">
    <source>
        <dbReference type="Google" id="ProtNLM"/>
    </source>
</evidence>
<proteinExistence type="predicted"/>
<reference evidence="2" key="1">
    <citation type="journal article" date="2007" name="PLoS ONE">
        <title>The first genome sequence of an elite grapevine cultivar (Pinot noir Vitis vinifera L.): coping with a highly heterozygous genome.</title>
        <authorList>
            <person name="Velasco R."/>
            <person name="Zharkikh A."/>
            <person name="Troggio M."/>
            <person name="Cartwright D.A."/>
            <person name="Cestaro A."/>
            <person name="Pruss D."/>
            <person name="Pindo M."/>
            <person name="FitzGerald L.M."/>
            <person name="Vezzulli S."/>
            <person name="Reid J."/>
            <person name="Malacarne G."/>
            <person name="Iliev D."/>
            <person name="Coppola G."/>
            <person name="Wardell B."/>
            <person name="Micheletti D."/>
            <person name="Macalma T."/>
            <person name="Facci M."/>
            <person name="Mitchell J.T."/>
            <person name="Perazzolli M."/>
            <person name="Eldredge G."/>
            <person name="Gatto P."/>
            <person name="Oyzerski R."/>
            <person name="Moretto M."/>
            <person name="Gutin N."/>
            <person name="Stefanini M."/>
            <person name="Chen Y."/>
            <person name="Segala C."/>
            <person name="Davenport C."/>
            <person name="Dematte L."/>
            <person name="Mraz A."/>
            <person name="Battilana J."/>
            <person name="Stormo K."/>
            <person name="Costa F."/>
            <person name="Tao Q."/>
            <person name="Si-Ammour A."/>
            <person name="Harkins T."/>
            <person name="Lackey A."/>
            <person name="Perbost C."/>
            <person name="Taillon B."/>
            <person name="Stella A."/>
            <person name="Solovyev V."/>
            <person name="Fawcett J.A."/>
            <person name="Sterck L."/>
            <person name="Vandepoele K."/>
            <person name="Grando S.M."/>
            <person name="Toppo S."/>
            <person name="Moser C."/>
            <person name="Lanchbury J."/>
            <person name="Bogden R."/>
            <person name="Skolnick M."/>
            <person name="Sgaramella V."/>
            <person name="Bhatnagar S.K."/>
            <person name="Fontana P."/>
            <person name="Gutin A."/>
            <person name="Van de Peer Y."/>
            <person name="Salamini F."/>
            <person name="Viola R."/>
        </authorList>
    </citation>
    <scope>NUCLEOTIDE SEQUENCE</scope>
</reference>
<dbReference type="EMBL" id="AM475843">
    <property type="protein sequence ID" value="CAN83729.1"/>
    <property type="molecule type" value="Genomic_DNA"/>
</dbReference>
<evidence type="ECO:0000313" key="2">
    <source>
        <dbReference type="EMBL" id="CAN83729.1"/>
    </source>
</evidence>
<name>A5BYK6_VITVI</name>